<dbReference type="AlphaFoldDB" id="A0A644VTT1"/>
<sequence>MSKILLSGYYGFANAGDEAMLAAIVSALRREVPDVEITVLSGNPAVTAAKYQVKSLNRFDALGFLRVLRHTDLLLSGGGSLLQDVTSSKSLFYYLSVIFAGKLMGKKVMLFAQGIGPIKSSFARILTKWVCNSVDIMTVRDDGSSEELKSMGVCQNKIIVTADAVFSLPEADIKQGKSILKAKGMGVKPLIGIALRHWQGEARYIKEFAIAAERLSNIYDAQIVFIPLQFPADTQVADMVIGAMKNSENVFVLEKGFSTEEYLAIVSNLNLLIGMRLHALVFAALANIPFMAISYDPKIDRFVKGMDGKVTATIDKVTAEDIVTEANALWCQKPKRQIEKINKLREEASLNIIRAVNLLSKDR</sequence>
<dbReference type="SUPFAM" id="SSF53756">
    <property type="entry name" value="UDP-Glycosyltransferase/glycogen phosphorylase"/>
    <property type="match status" value="1"/>
</dbReference>
<accession>A0A644VTT1</accession>
<dbReference type="PANTHER" id="PTHR36836:SF1">
    <property type="entry name" value="COLANIC ACID BIOSYNTHESIS PROTEIN WCAK"/>
    <property type="match status" value="1"/>
</dbReference>
<proteinExistence type="predicted"/>
<feature type="domain" description="Polysaccharide pyruvyl transferase" evidence="1">
    <location>
        <begin position="14"/>
        <end position="297"/>
    </location>
</feature>
<protein>
    <recommendedName>
        <fullName evidence="1">Polysaccharide pyruvyl transferase domain-containing protein</fullName>
    </recommendedName>
</protein>
<evidence type="ECO:0000259" key="1">
    <source>
        <dbReference type="Pfam" id="PF04230"/>
    </source>
</evidence>
<dbReference type="InterPro" id="IPR019896">
    <property type="entry name" value="Polysacch_pyruvyl_Trfase_CsaB"/>
</dbReference>
<dbReference type="InterPro" id="IPR007345">
    <property type="entry name" value="Polysacch_pyruvyl_Trfase"/>
</dbReference>
<dbReference type="EMBL" id="VSSQ01000440">
    <property type="protein sequence ID" value="MPL94746.1"/>
    <property type="molecule type" value="Genomic_DNA"/>
</dbReference>
<dbReference type="NCBIfam" id="TIGR03609">
    <property type="entry name" value="S_layer_CsaB"/>
    <property type="match status" value="1"/>
</dbReference>
<name>A0A644VTT1_9ZZZZ</name>
<organism evidence="2">
    <name type="scientific">bioreactor metagenome</name>
    <dbReference type="NCBI Taxonomy" id="1076179"/>
    <lineage>
        <taxon>unclassified sequences</taxon>
        <taxon>metagenomes</taxon>
        <taxon>ecological metagenomes</taxon>
    </lineage>
</organism>
<dbReference type="Pfam" id="PF04230">
    <property type="entry name" value="PS_pyruv_trans"/>
    <property type="match status" value="1"/>
</dbReference>
<dbReference type="PANTHER" id="PTHR36836">
    <property type="entry name" value="COLANIC ACID BIOSYNTHESIS PROTEIN WCAK"/>
    <property type="match status" value="1"/>
</dbReference>
<gene>
    <name evidence="2" type="ORF">SDC9_40901</name>
</gene>
<evidence type="ECO:0000313" key="2">
    <source>
        <dbReference type="EMBL" id="MPL94746.1"/>
    </source>
</evidence>
<reference evidence="2" key="1">
    <citation type="submission" date="2019-08" db="EMBL/GenBank/DDBJ databases">
        <authorList>
            <person name="Kucharzyk K."/>
            <person name="Murdoch R.W."/>
            <person name="Higgins S."/>
            <person name="Loffler F."/>
        </authorList>
    </citation>
    <scope>NUCLEOTIDE SEQUENCE</scope>
</reference>
<comment type="caution">
    <text evidence="2">The sequence shown here is derived from an EMBL/GenBank/DDBJ whole genome shotgun (WGS) entry which is preliminary data.</text>
</comment>